<reference evidence="1 2" key="1">
    <citation type="submission" date="2019-03" db="EMBL/GenBank/DDBJ databases">
        <title>Flavobacterium AT-3-2 sp. nov., isolated from arctic soil.</title>
        <authorList>
            <person name="Chaudhary D.K."/>
        </authorList>
    </citation>
    <scope>NUCLEOTIDE SEQUENCE [LARGE SCALE GENOMIC DNA]</scope>
    <source>
        <strain evidence="1 2">AT-3-2</strain>
    </source>
</reference>
<evidence type="ECO:0000313" key="1">
    <source>
        <dbReference type="EMBL" id="TDD77132.1"/>
    </source>
</evidence>
<dbReference type="AlphaFoldDB" id="A0A4R5B269"/>
<organism evidence="1 2">
    <name type="scientific">Flavobacterium caseinilyticum</name>
    <dbReference type="NCBI Taxonomy" id="2541732"/>
    <lineage>
        <taxon>Bacteria</taxon>
        <taxon>Pseudomonadati</taxon>
        <taxon>Bacteroidota</taxon>
        <taxon>Flavobacteriia</taxon>
        <taxon>Flavobacteriales</taxon>
        <taxon>Flavobacteriaceae</taxon>
        <taxon>Flavobacterium</taxon>
    </lineage>
</organism>
<keyword evidence="2" id="KW-1185">Reference proteome</keyword>
<dbReference type="Proteomes" id="UP000295278">
    <property type="component" value="Unassembled WGS sequence"/>
</dbReference>
<comment type="caution">
    <text evidence="1">The sequence shown here is derived from an EMBL/GenBank/DDBJ whole genome shotgun (WGS) entry which is preliminary data.</text>
</comment>
<evidence type="ECO:0008006" key="3">
    <source>
        <dbReference type="Google" id="ProtNLM"/>
    </source>
</evidence>
<dbReference type="EMBL" id="SMFM01000002">
    <property type="protein sequence ID" value="TDD77132.1"/>
    <property type="molecule type" value="Genomic_DNA"/>
</dbReference>
<sequence length="449" mass="49980">MAFELTDNNLLGAAVIDRPANAIKSAATFIDPYDYAMVYQPELVSKFHMRHGKGSILGFTRMTGSEGTYASDQIQHGEQNRLHTISKNVAVAGNVFTSPTDHQLRVDDVIRISDGTNEDQAIVTAVASSKVFTALSDTVAAFAFAGNVTLFSSSNRFAKGTENFSQGFHWDPSIYKNYSHILKGFYDINDSDRAHDTWLETPDGPMWFNYELSNNSRYFDNLAELTHLFHNRAADNAASTTAGKTRGMKGIIQQIEERGNVANEYIENIEDLADIAYRIKQQGGCTSYTIYADHTQMFKFNTMLAGVNAGFVNGANYGIFNNSKEMALALDFQSVSILGITFFITGLRVLDDPQFLGAEHFKTTAPAFIMVPAGFKSVTEDGATIDKAYLSIRYRKSQFTDRKKQVKLFGPGFTEHKKDTMEAHFTQEQLNQVIGANEYIVGRRNIAYT</sequence>
<name>A0A4R5B269_9FLAO</name>
<gene>
    <name evidence="1" type="ORF">E0F89_05905</name>
</gene>
<proteinExistence type="predicted"/>
<accession>A0A4R5B269</accession>
<dbReference type="OrthoDB" id="1428335at2"/>
<dbReference type="RefSeq" id="WP_131908928.1">
    <property type="nucleotide sequence ID" value="NZ_SMFM01000002.1"/>
</dbReference>
<protein>
    <recommendedName>
        <fullName evidence="3">Major capsid protein</fullName>
    </recommendedName>
</protein>
<evidence type="ECO:0000313" key="2">
    <source>
        <dbReference type="Proteomes" id="UP000295278"/>
    </source>
</evidence>